<dbReference type="InterPro" id="IPR051401">
    <property type="entry name" value="GtrA_CellWall_Glycosyl"/>
</dbReference>
<sequence length="176" mass="19729">MPSPTQRALALVPARLRPFLVRHRKLVKFLVVGGTCFLLTMAVNFALKLTVLHAKPVAALTVATVIATVVSYVLNRQWSFRTNGRQREALLFFVVSGVAILVNDAPLAVSRYVLDLREPDVSAFTQEVADFVSGMILGTLLAMAFRYWAMKRWVFLPESPPAAGERRRPQQKHERV</sequence>
<evidence type="ECO:0000313" key="9">
    <source>
        <dbReference type="Proteomes" id="UP001500305"/>
    </source>
</evidence>
<evidence type="ECO:0000256" key="1">
    <source>
        <dbReference type="ARBA" id="ARBA00004141"/>
    </source>
</evidence>
<evidence type="ECO:0000313" key="8">
    <source>
        <dbReference type="EMBL" id="GAA2265182.1"/>
    </source>
</evidence>
<gene>
    <name evidence="8" type="ORF">GCM10010430_57590</name>
</gene>
<comment type="similarity">
    <text evidence="2">Belongs to the GtrA family.</text>
</comment>
<protein>
    <submittedName>
        <fullName evidence="8">GtrA family protein</fullName>
    </submittedName>
</protein>
<feature type="domain" description="GtrA/DPMS transmembrane" evidence="7">
    <location>
        <begin position="28"/>
        <end position="155"/>
    </location>
</feature>
<evidence type="ECO:0000259" key="7">
    <source>
        <dbReference type="Pfam" id="PF04138"/>
    </source>
</evidence>
<dbReference type="EMBL" id="BAAATR010000032">
    <property type="protein sequence ID" value="GAA2265182.1"/>
    <property type="molecule type" value="Genomic_DNA"/>
</dbReference>
<dbReference type="Proteomes" id="UP001500305">
    <property type="component" value="Unassembled WGS sequence"/>
</dbReference>
<dbReference type="PANTHER" id="PTHR38459:SF1">
    <property type="entry name" value="PROPHAGE BACTOPRENOL-LINKED GLUCOSE TRANSLOCASE HOMOLOG"/>
    <property type="match status" value="1"/>
</dbReference>
<accession>A0ABN3EP36</accession>
<keyword evidence="9" id="KW-1185">Reference proteome</keyword>
<proteinExistence type="inferred from homology"/>
<comment type="subcellular location">
    <subcellularLocation>
        <location evidence="1">Membrane</location>
        <topology evidence="1">Multi-pass membrane protein</topology>
    </subcellularLocation>
</comment>
<organism evidence="8 9">
    <name type="scientific">Kitasatospora cystarginea</name>
    <dbReference type="NCBI Taxonomy" id="58350"/>
    <lineage>
        <taxon>Bacteria</taxon>
        <taxon>Bacillati</taxon>
        <taxon>Actinomycetota</taxon>
        <taxon>Actinomycetes</taxon>
        <taxon>Kitasatosporales</taxon>
        <taxon>Streptomycetaceae</taxon>
        <taxon>Kitasatospora</taxon>
    </lineage>
</organism>
<evidence type="ECO:0000256" key="4">
    <source>
        <dbReference type="ARBA" id="ARBA00022989"/>
    </source>
</evidence>
<feature type="transmembrane region" description="Helical" evidence="6">
    <location>
        <begin position="53"/>
        <end position="74"/>
    </location>
</feature>
<evidence type="ECO:0000256" key="3">
    <source>
        <dbReference type="ARBA" id="ARBA00022692"/>
    </source>
</evidence>
<keyword evidence="3 6" id="KW-0812">Transmembrane</keyword>
<evidence type="ECO:0000256" key="6">
    <source>
        <dbReference type="SAM" id="Phobius"/>
    </source>
</evidence>
<name>A0ABN3EP36_9ACTN</name>
<evidence type="ECO:0000256" key="5">
    <source>
        <dbReference type="ARBA" id="ARBA00023136"/>
    </source>
</evidence>
<dbReference type="PANTHER" id="PTHR38459">
    <property type="entry name" value="PROPHAGE BACTOPRENOL-LINKED GLUCOSE TRANSLOCASE HOMOLOG"/>
    <property type="match status" value="1"/>
</dbReference>
<dbReference type="InterPro" id="IPR007267">
    <property type="entry name" value="GtrA_DPMS_TM"/>
</dbReference>
<feature type="transmembrane region" description="Helical" evidence="6">
    <location>
        <begin position="128"/>
        <end position="149"/>
    </location>
</feature>
<feature type="transmembrane region" description="Helical" evidence="6">
    <location>
        <begin position="89"/>
        <end position="108"/>
    </location>
</feature>
<evidence type="ECO:0000256" key="2">
    <source>
        <dbReference type="ARBA" id="ARBA00009399"/>
    </source>
</evidence>
<keyword evidence="5 6" id="KW-0472">Membrane</keyword>
<keyword evidence="4 6" id="KW-1133">Transmembrane helix</keyword>
<reference evidence="8 9" key="1">
    <citation type="journal article" date="2019" name="Int. J. Syst. Evol. Microbiol.">
        <title>The Global Catalogue of Microorganisms (GCM) 10K type strain sequencing project: providing services to taxonomists for standard genome sequencing and annotation.</title>
        <authorList>
            <consortium name="The Broad Institute Genomics Platform"/>
            <consortium name="The Broad Institute Genome Sequencing Center for Infectious Disease"/>
            <person name="Wu L."/>
            <person name="Ma J."/>
        </authorList>
    </citation>
    <scope>NUCLEOTIDE SEQUENCE [LARGE SCALE GENOMIC DNA]</scope>
    <source>
        <strain evidence="8 9">JCM 7356</strain>
    </source>
</reference>
<dbReference type="RefSeq" id="WP_344639428.1">
    <property type="nucleotide sequence ID" value="NZ_BAAATR010000032.1"/>
</dbReference>
<comment type="caution">
    <text evidence="8">The sequence shown here is derived from an EMBL/GenBank/DDBJ whole genome shotgun (WGS) entry which is preliminary data.</text>
</comment>
<dbReference type="Pfam" id="PF04138">
    <property type="entry name" value="GtrA_DPMS_TM"/>
    <property type="match status" value="1"/>
</dbReference>
<feature type="transmembrane region" description="Helical" evidence="6">
    <location>
        <begin position="26"/>
        <end position="47"/>
    </location>
</feature>